<evidence type="ECO:0000313" key="2">
    <source>
        <dbReference type="Proteomes" id="UP000002668"/>
    </source>
</evidence>
<dbReference type="AlphaFoldDB" id="E5AD51"/>
<keyword evidence="2" id="KW-1185">Reference proteome</keyword>
<proteinExistence type="predicted"/>
<gene>
    <name evidence="1" type="ORF">LEMA_uP011900.1</name>
</gene>
<dbReference type="InParanoid" id="E5AD51"/>
<accession>E5AD51</accession>
<evidence type="ECO:0000313" key="1">
    <source>
        <dbReference type="EMBL" id="CBY02403.1"/>
    </source>
</evidence>
<protein>
    <submittedName>
        <fullName evidence="1">Predicted protein</fullName>
    </submittedName>
</protein>
<dbReference type="EMBL" id="FP929139">
    <property type="protein sequence ID" value="CBY02403.1"/>
    <property type="molecule type" value="Genomic_DNA"/>
</dbReference>
<name>E5AD51_LEPMJ</name>
<reference evidence="2" key="1">
    <citation type="journal article" date="2011" name="Nat. Commun.">
        <title>Effector diversification within compartments of the Leptosphaeria maculans genome affected by Repeat-Induced Point mutations.</title>
        <authorList>
            <person name="Rouxel T."/>
            <person name="Grandaubert J."/>
            <person name="Hane J.K."/>
            <person name="Hoede C."/>
            <person name="van de Wouw A.P."/>
            <person name="Couloux A."/>
            <person name="Dominguez V."/>
            <person name="Anthouard V."/>
            <person name="Bally P."/>
            <person name="Bourras S."/>
            <person name="Cozijnsen A.J."/>
            <person name="Ciuffetti L.M."/>
            <person name="Degrave A."/>
            <person name="Dilmaghani A."/>
            <person name="Duret L."/>
            <person name="Fudal I."/>
            <person name="Goodwin S.B."/>
            <person name="Gout L."/>
            <person name="Glaser N."/>
            <person name="Linglin J."/>
            <person name="Kema G.H.J."/>
            <person name="Lapalu N."/>
            <person name="Lawrence C.B."/>
            <person name="May K."/>
            <person name="Meyer M."/>
            <person name="Ollivier B."/>
            <person name="Poulain J."/>
            <person name="Schoch C.L."/>
            <person name="Simon A."/>
            <person name="Spatafora J.W."/>
            <person name="Stachowiak A."/>
            <person name="Turgeon B.G."/>
            <person name="Tyler B.M."/>
            <person name="Vincent D."/>
            <person name="Weissenbach J."/>
            <person name="Amselem J."/>
            <person name="Quesneville H."/>
            <person name="Oliver R.P."/>
            <person name="Wincker P."/>
            <person name="Balesdent M.-H."/>
            <person name="Howlett B.J."/>
        </authorList>
    </citation>
    <scope>NUCLEOTIDE SEQUENCE [LARGE SCALE GENOMIC DNA]</scope>
    <source>
        <strain evidence="2">JN3 / isolate v23.1.3 / race Av1-4-5-6-7-8</strain>
    </source>
</reference>
<sequence length="52" mass="5917">MAMSMSPSPWKERATGSSDSVCTCHRIRRQFAGQHESMICTCVDEQEARRAR</sequence>
<dbReference type="HOGENOM" id="CLU_3087696_0_0_1"/>
<organism evidence="1 2">
    <name type="scientific">Leptosphaeria maculans (strain JN3 / isolate v23.1.3 / race Av1-4-5-6-7-8)</name>
    <name type="common">Blackleg fungus</name>
    <name type="synonym">Phoma lingam</name>
    <dbReference type="NCBI Taxonomy" id="985895"/>
    <lineage>
        <taxon>Eukaryota</taxon>
        <taxon>Fungi</taxon>
        <taxon>Dikarya</taxon>
        <taxon>Ascomycota</taxon>
        <taxon>Pezizomycotina</taxon>
        <taxon>Dothideomycetes</taxon>
        <taxon>Pleosporomycetidae</taxon>
        <taxon>Pleosporales</taxon>
        <taxon>Pleosporineae</taxon>
        <taxon>Leptosphaeriaceae</taxon>
        <taxon>Plenodomus</taxon>
        <taxon>Plenodomus lingam/Leptosphaeria maculans species complex</taxon>
    </lineage>
</organism>
<dbReference type="VEuPathDB" id="FungiDB:LEMA_uP011900.1"/>
<dbReference type="Proteomes" id="UP000002668">
    <property type="component" value="Genome"/>
</dbReference>